<gene>
    <name evidence="1" type="ORF">QJT81_06265</name>
</gene>
<proteinExistence type="predicted"/>
<dbReference type="KEGG" id="tput:QJT81_06265"/>
<name>A0AA95HI64_9GAMM</name>
<dbReference type="AlphaFoldDB" id="A0AA95HI64"/>
<dbReference type="EMBL" id="CP124756">
    <property type="protein sequence ID" value="WGZ95588.1"/>
    <property type="molecule type" value="Genomic_DNA"/>
</dbReference>
<organism evidence="1">
    <name type="scientific">Candidatus Thiothrix putei</name>
    <dbReference type="NCBI Taxonomy" id="3080811"/>
    <lineage>
        <taxon>Bacteria</taxon>
        <taxon>Pseudomonadati</taxon>
        <taxon>Pseudomonadota</taxon>
        <taxon>Gammaproteobacteria</taxon>
        <taxon>Thiotrichales</taxon>
        <taxon>Thiotrichaceae</taxon>
        <taxon>Thiothrix</taxon>
    </lineage>
</organism>
<protein>
    <submittedName>
        <fullName evidence="1">DUF2283 domain-containing protein</fullName>
    </submittedName>
</protein>
<dbReference type="InterPro" id="IPR019270">
    <property type="entry name" value="DUF2283"/>
</dbReference>
<sequence length="93" mass="10856">MNIKYYEDDDILVQRFNNNPIVREVSQSWNINISYDKDGNIVQIVILEAKEKGLYPAKSLRGFLQHTGTPVPIDQLCKPVEYTDLTHHRTRQI</sequence>
<evidence type="ECO:0000313" key="1">
    <source>
        <dbReference type="EMBL" id="WGZ95588.1"/>
    </source>
</evidence>
<dbReference type="Proteomes" id="UP001301326">
    <property type="component" value="Chromosome"/>
</dbReference>
<accession>A0AA95HI64</accession>
<reference evidence="1" key="2">
    <citation type="submission" date="2023-04" db="EMBL/GenBank/DDBJ databases">
        <authorList>
            <person name="Beletskiy A.V."/>
            <person name="Mardanov A.V."/>
            <person name="Ravin N.V."/>
        </authorList>
    </citation>
    <scope>NUCLEOTIDE SEQUENCE</scope>
    <source>
        <strain evidence="1">GKL-02</strain>
    </source>
</reference>
<dbReference type="Pfam" id="PF10049">
    <property type="entry name" value="DUF2283"/>
    <property type="match status" value="1"/>
</dbReference>
<reference evidence="1" key="1">
    <citation type="journal article" date="2023" name="Int. J. Mol. Sci.">
        <title>Metagenomics Revealed a New Genus 'Candidatus Thiocaldithrix dubininis' gen. nov., sp. nov. and a New Species 'Candidatus Thiothrix putei' sp. nov. in the Family Thiotrichaceae, Some Members of Which Have Traits of Both Na+- and H+-Motive Energetics.</title>
        <authorList>
            <person name="Ravin N.V."/>
            <person name="Muntyan M.S."/>
            <person name="Smolyakov D.D."/>
            <person name="Rudenko T.S."/>
            <person name="Beletsky A.V."/>
            <person name="Mardanov A.V."/>
            <person name="Grabovich M.Y."/>
        </authorList>
    </citation>
    <scope>NUCLEOTIDE SEQUENCE</scope>
    <source>
        <strain evidence="1">GKL-02</strain>
    </source>
</reference>